<reference evidence="5" key="1">
    <citation type="journal article" date="2019" name="Int. J. Syst. Evol. Microbiol.">
        <title>The Global Catalogue of Microorganisms (GCM) 10K type strain sequencing project: providing services to taxonomists for standard genome sequencing and annotation.</title>
        <authorList>
            <consortium name="The Broad Institute Genomics Platform"/>
            <consortium name="The Broad Institute Genome Sequencing Center for Infectious Disease"/>
            <person name="Wu L."/>
            <person name="Ma J."/>
        </authorList>
    </citation>
    <scope>NUCLEOTIDE SEQUENCE [LARGE SCALE GENOMIC DNA]</scope>
    <source>
        <strain evidence="5">JCM 18542</strain>
    </source>
</reference>
<feature type="chain" id="PRO_5045903482" evidence="2">
    <location>
        <begin position="25"/>
        <end position="307"/>
    </location>
</feature>
<evidence type="ECO:0000313" key="5">
    <source>
        <dbReference type="Proteomes" id="UP001500839"/>
    </source>
</evidence>
<protein>
    <submittedName>
        <fullName evidence="4">ABC transporter substrate-binding protein</fullName>
    </submittedName>
</protein>
<sequence>MRSTLGITALLASAGLIAACGSSAGDVAAAADTASGGVQVEKVDSIASQVPQQYRDAGQLVFGQGTGQSQYPPIAFSSVDDPTLIGLLPDIEDLIAGTFGLEKVDKKDSFEGAFLGLESGKYDILVSQIDINKDREEKYDMSSFAVNKYAFLTEKGSDLTVDGPEDLAGKTVAIKPGTAQAGLLDQWNAEVTGKGLEPIDIKGYGETSSSYLALKSGKVDAYLTIGAVADYRAAQDDADVRVAGYFPLPKEDSLIGIVTKKGSGLAQPVCDAINHAIDSGQYQQILDRWHLGNYAVDRCEVNPPTGH</sequence>
<dbReference type="PROSITE" id="PS51257">
    <property type="entry name" value="PROKAR_LIPOPROTEIN"/>
    <property type="match status" value="1"/>
</dbReference>
<name>A0ABP9CUP2_9ACTN</name>
<keyword evidence="1 2" id="KW-0732">Signal</keyword>
<dbReference type="Gene3D" id="3.40.190.10">
    <property type="entry name" value="Periplasmic binding protein-like II"/>
    <property type="match status" value="2"/>
</dbReference>
<proteinExistence type="predicted"/>
<dbReference type="SUPFAM" id="SSF53850">
    <property type="entry name" value="Periplasmic binding protein-like II"/>
    <property type="match status" value="1"/>
</dbReference>
<evidence type="ECO:0000256" key="2">
    <source>
        <dbReference type="SAM" id="SignalP"/>
    </source>
</evidence>
<evidence type="ECO:0000313" key="4">
    <source>
        <dbReference type="EMBL" id="GAA4814878.1"/>
    </source>
</evidence>
<gene>
    <name evidence="4" type="ORF">GCM10023353_20410</name>
</gene>
<organism evidence="4 5">
    <name type="scientific">Tomitella cavernea</name>
    <dbReference type="NCBI Taxonomy" id="1387982"/>
    <lineage>
        <taxon>Bacteria</taxon>
        <taxon>Bacillati</taxon>
        <taxon>Actinomycetota</taxon>
        <taxon>Actinomycetes</taxon>
        <taxon>Mycobacteriales</taxon>
        <taxon>Tomitella</taxon>
    </lineage>
</organism>
<dbReference type="Proteomes" id="UP001500839">
    <property type="component" value="Unassembled WGS sequence"/>
</dbReference>
<evidence type="ECO:0000259" key="3">
    <source>
        <dbReference type="SMART" id="SM00062"/>
    </source>
</evidence>
<dbReference type="PANTHER" id="PTHR35936">
    <property type="entry name" value="MEMBRANE-BOUND LYTIC MUREIN TRANSGLYCOSYLASE F"/>
    <property type="match status" value="1"/>
</dbReference>
<accession>A0ABP9CUP2</accession>
<comment type="caution">
    <text evidence="4">The sequence shown here is derived from an EMBL/GenBank/DDBJ whole genome shotgun (WGS) entry which is preliminary data.</text>
</comment>
<keyword evidence="5" id="KW-1185">Reference proteome</keyword>
<dbReference type="InterPro" id="IPR001638">
    <property type="entry name" value="Solute-binding_3/MltF_N"/>
</dbReference>
<feature type="domain" description="Solute-binding protein family 3/N-terminal" evidence="3">
    <location>
        <begin position="61"/>
        <end position="293"/>
    </location>
</feature>
<dbReference type="EMBL" id="BAABKQ010000001">
    <property type="protein sequence ID" value="GAA4814878.1"/>
    <property type="molecule type" value="Genomic_DNA"/>
</dbReference>
<evidence type="ECO:0000256" key="1">
    <source>
        <dbReference type="ARBA" id="ARBA00022729"/>
    </source>
</evidence>
<dbReference type="SMART" id="SM00062">
    <property type="entry name" value="PBPb"/>
    <property type="match status" value="1"/>
</dbReference>
<feature type="signal peptide" evidence="2">
    <location>
        <begin position="1"/>
        <end position="24"/>
    </location>
</feature>
<dbReference type="Pfam" id="PF00497">
    <property type="entry name" value="SBP_bac_3"/>
    <property type="match status" value="1"/>
</dbReference>
<dbReference type="PANTHER" id="PTHR35936:SF19">
    <property type="entry name" value="AMINO-ACID-BINDING PROTEIN YXEM-RELATED"/>
    <property type="match status" value="1"/>
</dbReference>